<reference evidence="2 3" key="1">
    <citation type="submission" date="2014-04" db="EMBL/GenBank/DDBJ databases">
        <authorList>
            <consortium name="DOE Joint Genome Institute"/>
            <person name="Kuo A."/>
            <person name="Tarkka M."/>
            <person name="Buscot F."/>
            <person name="Kohler A."/>
            <person name="Nagy L.G."/>
            <person name="Floudas D."/>
            <person name="Copeland A."/>
            <person name="Barry K.W."/>
            <person name="Cichocki N."/>
            <person name="Veneault-Fourrey C."/>
            <person name="LaButti K."/>
            <person name="Lindquist E.A."/>
            <person name="Lipzen A."/>
            <person name="Lundell T."/>
            <person name="Morin E."/>
            <person name="Murat C."/>
            <person name="Sun H."/>
            <person name="Tunlid A."/>
            <person name="Henrissat B."/>
            <person name="Grigoriev I.V."/>
            <person name="Hibbett D.S."/>
            <person name="Martin F."/>
            <person name="Nordberg H.P."/>
            <person name="Cantor M.N."/>
            <person name="Hua S.X."/>
        </authorList>
    </citation>
    <scope>NUCLEOTIDE SEQUENCE [LARGE SCALE GENOMIC DNA]</scope>
    <source>
        <strain evidence="2 3">F 1598</strain>
    </source>
</reference>
<name>A0A0C3EMY3_PILCF</name>
<gene>
    <name evidence="2" type="ORF">PILCRDRAFT_14848</name>
</gene>
<organism evidence="2 3">
    <name type="scientific">Piloderma croceum (strain F 1598)</name>
    <dbReference type="NCBI Taxonomy" id="765440"/>
    <lineage>
        <taxon>Eukaryota</taxon>
        <taxon>Fungi</taxon>
        <taxon>Dikarya</taxon>
        <taxon>Basidiomycota</taxon>
        <taxon>Agaricomycotina</taxon>
        <taxon>Agaricomycetes</taxon>
        <taxon>Agaricomycetidae</taxon>
        <taxon>Atheliales</taxon>
        <taxon>Atheliaceae</taxon>
        <taxon>Piloderma</taxon>
    </lineage>
</organism>
<dbReference type="Proteomes" id="UP000054166">
    <property type="component" value="Unassembled WGS sequence"/>
</dbReference>
<evidence type="ECO:0000313" key="3">
    <source>
        <dbReference type="Proteomes" id="UP000054166"/>
    </source>
</evidence>
<dbReference type="HOGENOM" id="CLU_2484132_0_0_1"/>
<protein>
    <submittedName>
        <fullName evidence="2">Uncharacterized protein</fullName>
    </submittedName>
</protein>
<evidence type="ECO:0000256" key="1">
    <source>
        <dbReference type="SAM" id="MobiDB-lite"/>
    </source>
</evidence>
<dbReference type="AlphaFoldDB" id="A0A0C3EMY3"/>
<dbReference type="InParanoid" id="A0A0C3EMY3"/>
<dbReference type="EMBL" id="KN833070">
    <property type="protein sequence ID" value="KIM73955.1"/>
    <property type="molecule type" value="Genomic_DNA"/>
</dbReference>
<proteinExistence type="predicted"/>
<reference evidence="3" key="2">
    <citation type="submission" date="2015-01" db="EMBL/GenBank/DDBJ databases">
        <title>Evolutionary Origins and Diversification of the Mycorrhizal Mutualists.</title>
        <authorList>
            <consortium name="DOE Joint Genome Institute"/>
            <consortium name="Mycorrhizal Genomics Consortium"/>
            <person name="Kohler A."/>
            <person name="Kuo A."/>
            <person name="Nagy L.G."/>
            <person name="Floudas D."/>
            <person name="Copeland A."/>
            <person name="Barry K.W."/>
            <person name="Cichocki N."/>
            <person name="Veneault-Fourrey C."/>
            <person name="LaButti K."/>
            <person name="Lindquist E.A."/>
            <person name="Lipzen A."/>
            <person name="Lundell T."/>
            <person name="Morin E."/>
            <person name="Murat C."/>
            <person name="Riley R."/>
            <person name="Ohm R."/>
            <person name="Sun H."/>
            <person name="Tunlid A."/>
            <person name="Henrissat B."/>
            <person name="Grigoriev I.V."/>
            <person name="Hibbett D.S."/>
            <person name="Martin F."/>
        </authorList>
    </citation>
    <scope>NUCLEOTIDE SEQUENCE [LARGE SCALE GENOMIC DNA]</scope>
    <source>
        <strain evidence="3">F 1598</strain>
    </source>
</reference>
<keyword evidence="3" id="KW-1185">Reference proteome</keyword>
<feature type="region of interest" description="Disordered" evidence="1">
    <location>
        <begin position="19"/>
        <end position="87"/>
    </location>
</feature>
<accession>A0A0C3EMY3</accession>
<sequence length="87" mass="9246">MLLDVGDVKSRRLGTHYCGLGGGTTLTSAKTEKIQQNEKQSTYRAPGDQSPKPAPAPTVLVTIPIPSSPPHSLYSRIRRESSQAGSA</sequence>
<evidence type="ECO:0000313" key="2">
    <source>
        <dbReference type="EMBL" id="KIM73955.1"/>
    </source>
</evidence>